<gene>
    <name evidence="2" type="ORF">ALTATR162_LOCUS4307</name>
</gene>
<feature type="compositionally biased region" description="Polar residues" evidence="1">
    <location>
        <begin position="270"/>
        <end position="279"/>
    </location>
</feature>
<feature type="region of interest" description="Disordered" evidence="1">
    <location>
        <begin position="352"/>
        <end position="371"/>
    </location>
</feature>
<evidence type="ECO:0000313" key="3">
    <source>
        <dbReference type="Proteomes" id="UP000676310"/>
    </source>
</evidence>
<dbReference type="GeneID" id="67015960"/>
<feature type="compositionally biased region" description="Polar residues" evidence="1">
    <location>
        <begin position="658"/>
        <end position="668"/>
    </location>
</feature>
<feature type="region of interest" description="Disordered" evidence="1">
    <location>
        <begin position="458"/>
        <end position="523"/>
    </location>
</feature>
<keyword evidence="3" id="KW-1185">Reference proteome</keyword>
<feature type="compositionally biased region" description="Basic and acidic residues" evidence="1">
    <location>
        <begin position="183"/>
        <end position="193"/>
    </location>
</feature>
<dbReference type="AlphaFoldDB" id="A0A8J2I3R7"/>
<reference evidence="2" key="1">
    <citation type="submission" date="2021-05" db="EMBL/GenBank/DDBJ databases">
        <authorList>
            <person name="Stam R."/>
        </authorList>
    </citation>
    <scope>NUCLEOTIDE SEQUENCE</scope>
    <source>
        <strain evidence="2">CS162</strain>
    </source>
</reference>
<dbReference type="RefSeq" id="XP_043167853.1">
    <property type="nucleotide sequence ID" value="XM_043311918.1"/>
</dbReference>
<accession>A0A8J2I3R7</accession>
<feature type="compositionally biased region" description="Low complexity" evidence="1">
    <location>
        <begin position="214"/>
        <end position="228"/>
    </location>
</feature>
<feature type="compositionally biased region" description="Pro residues" evidence="1">
    <location>
        <begin position="882"/>
        <end position="894"/>
    </location>
</feature>
<feature type="compositionally biased region" description="Low complexity" evidence="1">
    <location>
        <begin position="682"/>
        <end position="693"/>
    </location>
</feature>
<feature type="region of interest" description="Disordered" evidence="1">
    <location>
        <begin position="825"/>
        <end position="950"/>
    </location>
</feature>
<feature type="region of interest" description="Disordered" evidence="1">
    <location>
        <begin position="21"/>
        <end position="63"/>
    </location>
</feature>
<feature type="compositionally biased region" description="Pro residues" evidence="1">
    <location>
        <begin position="902"/>
        <end position="911"/>
    </location>
</feature>
<feature type="compositionally biased region" description="Polar residues" evidence="1">
    <location>
        <begin position="151"/>
        <end position="180"/>
    </location>
</feature>
<feature type="region of interest" description="Disordered" evidence="1">
    <location>
        <begin position="130"/>
        <end position="292"/>
    </location>
</feature>
<feature type="compositionally biased region" description="Low complexity" evidence="1">
    <location>
        <begin position="130"/>
        <end position="148"/>
    </location>
</feature>
<feature type="compositionally biased region" description="Low complexity" evidence="1">
    <location>
        <begin position="21"/>
        <end position="33"/>
    </location>
</feature>
<dbReference type="OrthoDB" id="3790379at2759"/>
<feature type="compositionally biased region" description="Basic and acidic residues" evidence="1">
    <location>
        <begin position="83"/>
        <end position="93"/>
    </location>
</feature>
<dbReference type="Proteomes" id="UP000676310">
    <property type="component" value="Unassembled WGS sequence"/>
</dbReference>
<feature type="compositionally biased region" description="Basic and acidic residues" evidence="1">
    <location>
        <begin position="353"/>
        <end position="363"/>
    </location>
</feature>
<feature type="region of interest" description="Disordered" evidence="1">
    <location>
        <begin position="76"/>
        <end position="111"/>
    </location>
</feature>
<proteinExistence type="predicted"/>
<sequence length="984" mass="105251">MKAFTDIDTGIIPTAAAITTSANPTTTPASVPNENVGVTATDATPLSSPKKHCIPSTPDQTPLRQRFLRAVSMSPAIPSRPSMEGRKLSEKARNSPVVVRHTPKKTNQPPMKLEVGQGAFYFSIELPPSKITTKKSGTTSKSGTPKGGETPTRSRTPSPLKNASPTKENAAGTPTKTTRSPLKRRETIHHDPARPLFGTPTRMMTPKQNTDPQTPTRRTPSPRKTCSSMKQSPATPAVGTPKRKILGETPGSNRPGSPVKRSIEQDDSPTDLTKTSSLSAKKLRAEPKETRRKPINSLVNIGHEHAPKADAGATAITNVFPHPGSIGQVPTVKVCPENIGHLMASLISNTSSTHDRASSHRTDIISPAPTPLRKAGEKLKLGESPSFLRMSTNEATAITNEDPAANVIKMGSLTPHQPASTEPRQHESKPIARLSSGLFEDALSSSVIEDRTTDLDHAAEVSNEPRPAHPLRAARSLGTLEMTRKVPDPPHRPLRSETQRKDSCQQENQTTGQGMDKGQPKPSLPVLARKHRRVGTDPSVLLEMQKDMVNLGAMMRRSAGFVDPAFCGPLNLNELPAMPNDLFVRDQQDIRSLGAVGTPQMLSRANSDNLSLGAVQAIGAKDISNPVTSSRVSSVPRIPRWKPGGLMPSQAKGDHLTTAKQTSSQLTGTDIKVALGRPRPRAGSAVSGSTVSGPRKSNVVTSTPRRKTLGTPVKQTVPLGARTRGSPHSRIPSLTSIKAESTMPPVPKIPRKHLPSTSSNDKAVKALRERLPNVPSAPVNTRPVPTRKPLGPSATEPYNPSTDPRPYEQKFASAGDIADRLAGWHNEDRKKMQADRPTVPTRPLNKTPAKTPLSTQPNESTTPDGSPNKTFTPTAVSAATKPPKPLSTKPPAPSTPKRKPTTPAPKTPAPKTPALGARKAAVNDHRQPIAAGAKTPVNRRIPVLDPNATRTPSKAIVSSLDAAIDRKIAEDARRGLELRLEEIG</sequence>
<feature type="compositionally biased region" description="Polar residues" evidence="1">
    <location>
        <begin position="852"/>
        <end position="877"/>
    </location>
</feature>
<feature type="compositionally biased region" description="Low complexity" evidence="1">
    <location>
        <begin position="626"/>
        <end position="638"/>
    </location>
</feature>
<feature type="region of interest" description="Disordered" evidence="1">
    <location>
        <begin position="626"/>
        <end position="809"/>
    </location>
</feature>
<evidence type="ECO:0000313" key="2">
    <source>
        <dbReference type="EMBL" id="CAG5156510.1"/>
    </source>
</evidence>
<feature type="compositionally biased region" description="Polar residues" evidence="1">
    <location>
        <begin position="36"/>
        <end position="47"/>
    </location>
</feature>
<name>A0A8J2I3R7_9PLEO</name>
<organism evidence="2 3">
    <name type="scientific">Alternaria atra</name>
    <dbReference type="NCBI Taxonomy" id="119953"/>
    <lineage>
        <taxon>Eukaryota</taxon>
        <taxon>Fungi</taxon>
        <taxon>Dikarya</taxon>
        <taxon>Ascomycota</taxon>
        <taxon>Pezizomycotina</taxon>
        <taxon>Dothideomycetes</taxon>
        <taxon>Pleosporomycetidae</taxon>
        <taxon>Pleosporales</taxon>
        <taxon>Pleosporineae</taxon>
        <taxon>Pleosporaceae</taxon>
        <taxon>Alternaria</taxon>
        <taxon>Alternaria sect. Ulocladioides</taxon>
    </lineage>
</organism>
<feature type="compositionally biased region" description="Basic and acidic residues" evidence="1">
    <location>
        <begin position="762"/>
        <end position="771"/>
    </location>
</feature>
<comment type="caution">
    <text evidence="2">The sequence shown here is derived from an EMBL/GenBank/DDBJ whole genome shotgun (WGS) entry which is preliminary data.</text>
</comment>
<evidence type="ECO:0000256" key="1">
    <source>
        <dbReference type="SAM" id="MobiDB-lite"/>
    </source>
</evidence>
<feature type="compositionally biased region" description="Basic and acidic residues" evidence="1">
    <location>
        <begin position="825"/>
        <end position="834"/>
    </location>
</feature>
<dbReference type="EMBL" id="CAJRGZ010000017">
    <property type="protein sequence ID" value="CAG5156510.1"/>
    <property type="molecule type" value="Genomic_DNA"/>
</dbReference>
<protein>
    <submittedName>
        <fullName evidence="2">Uncharacterized protein</fullName>
    </submittedName>
</protein>
<feature type="compositionally biased region" description="Basic and acidic residues" evidence="1">
    <location>
        <begin position="482"/>
        <end position="504"/>
    </location>
</feature>